<feature type="region of interest" description="Disordered" evidence="1">
    <location>
        <begin position="234"/>
        <end position="447"/>
    </location>
</feature>
<feature type="compositionally biased region" description="Basic and acidic residues" evidence="1">
    <location>
        <begin position="1550"/>
        <end position="1559"/>
    </location>
</feature>
<feature type="compositionally biased region" description="Low complexity" evidence="1">
    <location>
        <begin position="1372"/>
        <end position="1394"/>
    </location>
</feature>
<dbReference type="GeneID" id="40312197"/>
<feature type="region of interest" description="Disordered" evidence="1">
    <location>
        <begin position="514"/>
        <end position="569"/>
    </location>
</feature>
<feature type="compositionally biased region" description="Basic and acidic residues" evidence="1">
    <location>
        <begin position="401"/>
        <end position="411"/>
    </location>
</feature>
<sequence>MTAEVRPPLALVEVQQKREAAGPQTTWVSSSPLPAFSSLTGTPVTPLPPSRLFASCARRAAATLCPTASLPPSDSALSSFASLSGPVVPSASLRSSSACPFSSSVEGAQSLTALSSPPGHGTHRKKPSRHSLLPAGENSGGFCDDNEHGDDVRSEGDSGRSDGTGEGGCSDEKFARPHPQSRGRGEGSLHTCFPELYESAHALSLAPRTATGGCHGSSSADTGDVGRICGDGLTRPADAQLHGTRKDTQAEDARGSNEEAKDNGHECRECEPLRDDGDTSRGGVAATQRQAEARKKSRGKREWARGRPEELKPQGQCREDDGGTDTDRPQEERKCDHDESQRYAEGGRTFGKEHMQADDIQEPTETGRNMGAQELPEWRTPCECSSSGEEEPWGEMNETTQDTRDEREGRLVPRSSDPTESVTQEYQNRGSRGEGMREAPDVAEGKEMSRVWKQGTGAGAGDTEADAPVFWCNRARHAMTIPGGRGVQFSLARDSAKADGVIVAALGSELASADAAACPGEDSENTGGERTVTGRSRRDQKDSGDGRGSGSLLRVAGHPGSEDAKPTDQTNATLLSTTGIHLQFPWALFRKRKPGEASAGCPAVPSMHARPPSIARLQLETQPCCSHLTASRPSPPASSSRASPVDLRFPARLAPRGVPFRIHHFAPPSLSCAASPVCHRSPRPCSMFGLPVVASASVSACAPSSPAVLRAQSPPSSLLAFPASECPSVFSSRAEPPAVPPRCPRSLSPVASPRRPCLPGSSCSPKHSASPAPCVLYSAPFWKLPSALAGFLSSVVVDSGSPFAEALPVLLACYSSPRFPPFAYPRAFASPVPTRPLPRERDQPSLTGLRQSLRWLHRLLQKGPSKLVVRGSRLRPPSSAGASLSPGSRRPAKRAQRSAEASILLLKQGLPRPASSWACTATSSALHADAGRSGEGQPSSVASGRVRRYENGMDFFSFASVLVSSGVTSLSCSSKRRRSCSEREAILALGELSQLSSVASRRPVLSPDFPLHARAACLLHLRTGVQQESEERDWREKTTAEEHAEKQSKRRRQETAQGEERGLTEKCRISAELDDEHSLRQETRRTPSVDAARHESLGTADDDAESSGEAYGAVEKAAACSGRGVCAPSQGDTGRTGSPPGAQRDAVETHPAEGPSEANQHDATEPLYCTGRDATGGSLLEAPEDSESRYPHENEAVAETEGFLPVPPRAVGEEEKAGSEENVERRKSWAGQRLPEMAPDERTAIGSIHALLSLAIRAPAGRTEYLRPAALNMSAASIDGGSGEQLVPKARQEMRGVRGEGENGDEQGEEQSDGTGTEEDIIFSVVGEEELLQEEASLPLRLPLYLYVSYSLPVWRLLPLHSLTRPGEHSSRPVSYSSSSSSSFSSLSRTNCSSAPAVPDGGRAGEWPYPDVREYGIYHAVVELVEACSLRRQQVRLLDFTSDYSAVFNAAREGEPGCLPSRETVLLSSRRRECSKRDHSRASGRVTDEGEAQGGGASGTEWRRNRLKRHTGEAGDQQEPGIASPIFEPAQATNRSDLQMFDSDVTDSESADRREDKKAPASGPDGNKEDDVFTSLAAALDAIQKRVEALGGRVEGVAEAWCFCGFCAQARKVERPGDLPPSLSRLHPSSLAGAPQQPIVRAEGCAPLVTGSTERSALSPASTSTPPRLPSSASFFFGRSPSQPSTTQSSSKSEDTVSAGMWPPAVGPFFRAQGVKGSMLAANVSATVSATGGSAGIPSLWGSGETTHAELLTNQEKYRAMSDRLRHANHGQEHRKRNTANMFIWIAAANVFLMSGLRDKNAKALRHLFCRQSVQIIFPLHLVRRKKSARLDGMETLARTDDGYGRLRGPRNTSLGSENKTEEKVSKPRRVSERDVHSGEQGRLDDAAEPYHVHPRHALYPASYLIAQLETEHGEANVEKTRIKM</sequence>
<feature type="compositionally biased region" description="Basic and acidic residues" evidence="1">
    <location>
        <begin position="1859"/>
        <end position="1890"/>
    </location>
</feature>
<feature type="compositionally biased region" description="Basic and acidic residues" evidence="1">
    <location>
        <begin position="431"/>
        <end position="447"/>
    </location>
</feature>
<feature type="compositionally biased region" description="Acidic residues" evidence="1">
    <location>
        <begin position="1302"/>
        <end position="1318"/>
    </location>
</feature>
<feature type="region of interest" description="Disordered" evidence="1">
    <location>
        <begin position="1028"/>
        <end position="1238"/>
    </location>
</feature>
<gene>
    <name evidence="2" type="ORF">BESB_072710</name>
</gene>
<name>A0A2A9M869_BESBE</name>
<feature type="compositionally biased region" description="Basic and acidic residues" evidence="1">
    <location>
        <begin position="1186"/>
        <end position="1195"/>
    </location>
</feature>
<feature type="compositionally biased region" description="Basic and acidic residues" evidence="1">
    <location>
        <begin position="536"/>
        <end position="545"/>
    </location>
</feature>
<feature type="compositionally biased region" description="Basic and acidic residues" evidence="1">
    <location>
        <begin position="1032"/>
        <end position="1047"/>
    </location>
</feature>
<feature type="compositionally biased region" description="Polar residues" evidence="1">
    <location>
        <begin position="416"/>
        <end position="430"/>
    </location>
</feature>
<feature type="region of interest" description="Disordered" evidence="1">
    <location>
        <begin position="1652"/>
        <end position="1699"/>
    </location>
</feature>
<feature type="compositionally biased region" description="Low complexity" evidence="1">
    <location>
        <begin position="67"/>
        <end position="84"/>
    </location>
</feature>
<feature type="region of interest" description="Disordered" evidence="1">
    <location>
        <begin position="1616"/>
        <end position="1636"/>
    </location>
</feature>
<feature type="compositionally biased region" description="Low complexity" evidence="1">
    <location>
        <begin position="1620"/>
        <end position="1631"/>
    </location>
</feature>
<feature type="compositionally biased region" description="Low complexity" evidence="1">
    <location>
        <begin position="874"/>
        <end position="889"/>
    </location>
</feature>
<feature type="compositionally biased region" description="Basic and acidic residues" evidence="1">
    <location>
        <begin position="1470"/>
        <end position="1481"/>
    </location>
</feature>
<feature type="compositionally biased region" description="Basic and acidic residues" evidence="1">
    <location>
        <begin position="1058"/>
        <end position="1096"/>
    </location>
</feature>
<evidence type="ECO:0000256" key="1">
    <source>
        <dbReference type="SAM" id="MobiDB-lite"/>
    </source>
</evidence>
<feature type="region of interest" description="Disordered" evidence="1">
    <location>
        <begin position="1366"/>
        <end position="1405"/>
    </location>
</feature>
<organism evidence="2 3">
    <name type="scientific">Besnoitia besnoiti</name>
    <name type="common">Apicomplexan protozoan</name>
    <dbReference type="NCBI Taxonomy" id="94643"/>
    <lineage>
        <taxon>Eukaryota</taxon>
        <taxon>Sar</taxon>
        <taxon>Alveolata</taxon>
        <taxon>Apicomplexa</taxon>
        <taxon>Conoidasida</taxon>
        <taxon>Coccidia</taxon>
        <taxon>Eucoccidiorida</taxon>
        <taxon>Eimeriorina</taxon>
        <taxon>Sarcocystidae</taxon>
        <taxon>Besnoitia</taxon>
    </lineage>
</organism>
<dbReference type="VEuPathDB" id="ToxoDB:BESB_072710"/>
<feature type="region of interest" description="Disordered" evidence="1">
    <location>
        <begin position="1533"/>
        <end position="1570"/>
    </location>
</feature>
<feature type="compositionally biased region" description="Basic and acidic residues" evidence="1">
    <location>
        <begin position="1211"/>
        <end position="1227"/>
    </location>
</feature>
<proteinExistence type="predicted"/>
<feature type="region of interest" description="Disordered" evidence="1">
    <location>
        <begin position="67"/>
        <end position="187"/>
    </location>
</feature>
<reference evidence="2 3" key="1">
    <citation type="submission" date="2017-09" db="EMBL/GenBank/DDBJ databases">
        <title>Genome sequencing of Besnoitia besnoiti strain Bb-Ger1.</title>
        <authorList>
            <person name="Schares G."/>
            <person name="Venepally P."/>
            <person name="Lorenzi H.A."/>
        </authorList>
    </citation>
    <scope>NUCLEOTIDE SEQUENCE [LARGE SCALE GENOMIC DNA]</scope>
    <source>
        <strain evidence="2 3">Bb-Ger1</strain>
    </source>
</reference>
<protein>
    <submittedName>
        <fullName evidence="2">Uncharacterized protein</fullName>
    </submittedName>
</protein>
<dbReference type="Proteomes" id="UP000224006">
    <property type="component" value="Unassembled WGS sequence"/>
</dbReference>
<feature type="compositionally biased region" description="Low complexity" evidence="1">
    <location>
        <begin position="1655"/>
        <end position="1691"/>
    </location>
</feature>
<feature type="region of interest" description="Disordered" evidence="1">
    <location>
        <begin position="1840"/>
        <end position="1890"/>
    </location>
</feature>
<feature type="region of interest" description="Disordered" evidence="1">
    <location>
        <begin position="870"/>
        <end position="893"/>
    </location>
</feature>
<keyword evidence="3" id="KW-1185">Reference proteome</keyword>
<feature type="region of interest" description="Disordered" evidence="1">
    <location>
        <begin position="1469"/>
        <end position="1504"/>
    </location>
</feature>
<feature type="compositionally biased region" description="Basic and acidic residues" evidence="1">
    <location>
        <begin position="300"/>
        <end position="342"/>
    </location>
</feature>
<feature type="region of interest" description="Disordered" evidence="1">
    <location>
        <begin position="1294"/>
        <end position="1318"/>
    </location>
</feature>
<evidence type="ECO:0000313" key="2">
    <source>
        <dbReference type="EMBL" id="PFH34119.1"/>
    </source>
</evidence>
<dbReference type="EMBL" id="NWUJ01000007">
    <property type="protein sequence ID" value="PFH34119.1"/>
    <property type="molecule type" value="Genomic_DNA"/>
</dbReference>
<feature type="compositionally biased region" description="Basic and acidic residues" evidence="1">
    <location>
        <begin position="244"/>
        <end position="279"/>
    </location>
</feature>
<dbReference type="RefSeq" id="XP_029218128.1">
    <property type="nucleotide sequence ID" value="XM_029365644.1"/>
</dbReference>
<feature type="compositionally biased region" description="Polar residues" evidence="1">
    <location>
        <begin position="92"/>
        <end position="115"/>
    </location>
</feature>
<accession>A0A2A9M869</accession>
<comment type="caution">
    <text evidence="2">The sequence shown here is derived from an EMBL/GenBank/DDBJ whole genome shotgun (WGS) entry which is preliminary data.</text>
</comment>
<feature type="compositionally biased region" description="Basic and acidic residues" evidence="1">
    <location>
        <begin position="145"/>
        <end position="160"/>
    </location>
</feature>
<dbReference type="KEGG" id="bbes:BESB_072710"/>
<evidence type="ECO:0000313" key="3">
    <source>
        <dbReference type="Proteomes" id="UP000224006"/>
    </source>
</evidence>